<protein>
    <submittedName>
        <fullName evidence="1">Uncharacterized protein</fullName>
    </submittedName>
</protein>
<dbReference type="SUPFAM" id="SSF52096">
    <property type="entry name" value="ClpP/crotonase"/>
    <property type="match status" value="1"/>
</dbReference>
<keyword evidence="2" id="KW-1185">Reference proteome</keyword>
<dbReference type="CDD" id="cd06558">
    <property type="entry name" value="crotonase-like"/>
    <property type="match status" value="1"/>
</dbReference>
<dbReference type="Proteomes" id="UP001159405">
    <property type="component" value="Unassembled WGS sequence"/>
</dbReference>
<comment type="caution">
    <text evidence="1">The sequence shown here is derived from an EMBL/GenBank/DDBJ whole genome shotgun (WGS) entry which is preliminary data.</text>
</comment>
<dbReference type="InterPro" id="IPR029045">
    <property type="entry name" value="ClpP/crotonase-like_dom_sf"/>
</dbReference>
<gene>
    <name evidence="1" type="ORF">PLOB_00035842</name>
</gene>
<name>A0ABN8MVC2_9CNID</name>
<dbReference type="Gene3D" id="3.90.226.10">
    <property type="entry name" value="2-enoyl-CoA Hydratase, Chain A, domain 1"/>
    <property type="match status" value="1"/>
</dbReference>
<proteinExistence type="predicted"/>
<evidence type="ECO:0000313" key="1">
    <source>
        <dbReference type="EMBL" id="CAH3036839.1"/>
    </source>
</evidence>
<organism evidence="1 2">
    <name type="scientific">Porites lobata</name>
    <dbReference type="NCBI Taxonomy" id="104759"/>
    <lineage>
        <taxon>Eukaryota</taxon>
        <taxon>Metazoa</taxon>
        <taxon>Cnidaria</taxon>
        <taxon>Anthozoa</taxon>
        <taxon>Hexacorallia</taxon>
        <taxon>Scleractinia</taxon>
        <taxon>Fungiina</taxon>
        <taxon>Poritidae</taxon>
        <taxon>Porites</taxon>
    </lineage>
</organism>
<sequence>MPKIAKSPLAVDERRSKMFRKLFDIIPVVEEVFAAIGRGGSFDQKALFEVTYRSFNCILCMGCHHVRRMSSLVNVEKQGKVAVLELNRKPVNSFSLDFLQKINENLDQIENDQDCCGIIITSGLPKVSSTGLDLVKEVYKPSSEKQLSTFWQAFQEMWFACMAQDYSLLLQ</sequence>
<dbReference type="Pfam" id="PF00378">
    <property type="entry name" value="ECH_1"/>
    <property type="match status" value="1"/>
</dbReference>
<dbReference type="PANTHER" id="PTHR11941">
    <property type="entry name" value="ENOYL-COA HYDRATASE-RELATED"/>
    <property type="match status" value="1"/>
</dbReference>
<dbReference type="InterPro" id="IPR001753">
    <property type="entry name" value="Enoyl-CoA_hydra/iso"/>
</dbReference>
<dbReference type="EMBL" id="CALNXK010000005">
    <property type="protein sequence ID" value="CAH3036839.1"/>
    <property type="molecule type" value="Genomic_DNA"/>
</dbReference>
<reference evidence="1 2" key="1">
    <citation type="submission" date="2022-05" db="EMBL/GenBank/DDBJ databases">
        <authorList>
            <consortium name="Genoscope - CEA"/>
            <person name="William W."/>
        </authorList>
    </citation>
    <scope>NUCLEOTIDE SEQUENCE [LARGE SCALE GENOMIC DNA]</scope>
</reference>
<evidence type="ECO:0000313" key="2">
    <source>
        <dbReference type="Proteomes" id="UP001159405"/>
    </source>
</evidence>
<dbReference type="PANTHER" id="PTHR11941:SF45">
    <property type="entry name" value="ENOYL-COA DELTA ISOMERASE 1, MITOCHONDRIAL"/>
    <property type="match status" value="1"/>
</dbReference>
<accession>A0ABN8MVC2</accession>